<reference evidence="9" key="2">
    <citation type="submission" date="2022-08" db="UniProtKB">
        <authorList>
            <consortium name="EnsemblMetazoa"/>
        </authorList>
    </citation>
    <scope>IDENTIFICATION</scope>
    <source>
        <strain evidence="9">STECLA/ALBI9_A</strain>
    </source>
</reference>
<keyword evidence="6" id="KW-0472">Membrane</keyword>
<organism evidence="9 10">
    <name type="scientific">Anopheles albimanus</name>
    <name type="common">New world malaria mosquito</name>
    <dbReference type="NCBI Taxonomy" id="7167"/>
    <lineage>
        <taxon>Eukaryota</taxon>
        <taxon>Metazoa</taxon>
        <taxon>Ecdysozoa</taxon>
        <taxon>Arthropoda</taxon>
        <taxon>Hexapoda</taxon>
        <taxon>Insecta</taxon>
        <taxon>Pterygota</taxon>
        <taxon>Neoptera</taxon>
        <taxon>Endopterygota</taxon>
        <taxon>Diptera</taxon>
        <taxon>Nematocera</taxon>
        <taxon>Culicoidea</taxon>
        <taxon>Culicidae</taxon>
        <taxon>Anophelinae</taxon>
        <taxon>Anopheles</taxon>
    </lineage>
</organism>
<keyword evidence="10" id="KW-1185">Reference proteome</keyword>
<evidence type="ECO:0000256" key="4">
    <source>
        <dbReference type="ARBA" id="ARBA00022692"/>
    </source>
</evidence>
<dbReference type="PANTHER" id="PTHR21421">
    <property type="entry name" value="GUSTATORY RECEPTOR"/>
    <property type="match status" value="1"/>
</dbReference>
<comment type="subcellular location">
    <subcellularLocation>
        <location evidence="1">Cell membrane</location>
        <topology evidence="1">Multi-pass membrane protein</topology>
    </subcellularLocation>
</comment>
<dbReference type="AlphaFoldDB" id="A0A182FZN9"/>
<protein>
    <recommendedName>
        <fullName evidence="8">Gustatory receptor</fullName>
    </recommendedName>
</protein>
<dbReference type="InterPro" id="IPR009318">
    <property type="entry name" value="Gustatory_rcpt"/>
</dbReference>
<dbReference type="PANTHER" id="PTHR21421:SF34">
    <property type="entry name" value="GUSTATORY RECEPTOR FOR SUGAR TASTE 61A-RELATED"/>
    <property type="match status" value="1"/>
</dbReference>
<evidence type="ECO:0000313" key="10">
    <source>
        <dbReference type="Proteomes" id="UP000069272"/>
    </source>
</evidence>
<name>A0A182FZN9_ANOAL</name>
<proteinExistence type="inferred from homology"/>
<dbReference type="EnsemblMetazoa" id="AALB015478-RA">
    <property type="protein sequence ID" value="AALB015478-PA"/>
    <property type="gene ID" value="AALB015478"/>
</dbReference>
<dbReference type="VEuPathDB" id="VectorBase:AALB20_038546"/>
<evidence type="ECO:0000256" key="8">
    <source>
        <dbReference type="PIRNR" id="PIRNR038981"/>
    </source>
</evidence>
<evidence type="ECO:0000256" key="1">
    <source>
        <dbReference type="ARBA" id="ARBA00004651"/>
    </source>
</evidence>
<dbReference type="GO" id="GO:0033041">
    <property type="term" value="F:sweet taste receptor activity"/>
    <property type="evidence" value="ECO:0007669"/>
    <property type="project" value="TreeGrafter"/>
</dbReference>
<dbReference type="VEuPathDB" id="VectorBase:AALB015478"/>
<keyword evidence="3" id="KW-1003">Cell membrane</keyword>
<evidence type="ECO:0000256" key="6">
    <source>
        <dbReference type="ARBA" id="ARBA00023136"/>
    </source>
</evidence>
<evidence type="ECO:0000256" key="7">
    <source>
        <dbReference type="ARBA" id="ARBA00023170"/>
    </source>
</evidence>
<accession>A0A182FZN9</accession>
<reference evidence="9 10" key="1">
    <citation type="journal article" date="2017" name="G3 (Bethesda)">
        <title>The Physical Genome Mapping of Anopheles albimanus Corrected Scaffold Misassemblies and Identified Interarm Rearrangements in Genus Anopheles.</title>
        <authorList>
            <person name="Artemov G.N."/>
            <person name="Peery A.N."/>
            <person name="Jiang X."/>
            <person name="Tu Z."/>
            <person name="Stegniy V.N."/>
            <person name="Sharakhova M.V."/>
            <person name="Sharakhov I.V."/>
        </authorList>
    </citation>
    <scope>NUCLEOTIDE SEQUENCE [LARGE SCALE GENOMIC DNA]</scope>
    <source>
        <strain evidence="9 10">ALBI9_A</strain>
    </source>
</reference>
<keyword evidence="8" id="KW-0807">Transducer</keyword>
<keyword evidence="5" id="KW-1133">Transmembrane helix</keyword>
<dbReference type="Proteomes" id="UP000069272">
    <property type="component" value="Chromosome 2R"/>
</dbReference>
<evidence type="ECO:0000256" key="3">
    <source>
        <dbReference type="ARBA" id="ARBA00022475"/>
    </source>
</evidence>
<evidence type="ECO:0000313" key="9">
    <source>
        <dbReference type="EnsemblMetazoa" id="AALB015478-PA"/>
    </source>
</evidence>
<comment type="similarity">
    <text evidence="2">Belongs to the insect chemoreceptor superfamily. Gustatory receptor (GR) family. Gr5a subfamily.</text>
</comment>
<dbReference type="GO" id="GO:0007165">
    <property type="term" value="P:signal transduction"/>
    <property type="evidence" value="ECO:0007669"/>
    <property type="project" value="UniProtKB-KW"/>
</dbReference>
<evidence type="ECO:0000256" key="5">
    <source>
        <dbReference type="ARBA" id="ARBA00022989"/>
    </source>
</evidence>
<evidence type="ECO:0000256" key="2">
    <source>
        <dbReference type="ARBA" id="ARBA00005327"/>
    </source>
</evidence>
<comment type="function">
    <text evidence="8">Plays a role in the sugar gustatory response.</text>
</comment>
<dbReference type="Pfam" id="PF06151">
    <property type="entry name" value="Trehalose_recp"/>
    <property type="match status" value="1"/>
</dbReference>
<keyword evidence="4" id="KW-0812">Transmembrane</keyword>
<dbReference type="STRING" id="7167.A0A182FZN9"/>
<keyword evidence="7 8" id="KW-0675">Receptor</keyword>
<sequence>MPNFHASIRPILLIFLLFGQFPLHGILFHDPARWQFRWCSFQTLFCLLLVHAGLLLCYIEYDRLQEIGVNADNLIGPLFYIDVVVIMIFLLMVTRKWPSVIPKWHQTESLPSMQFSAKKGSLRAMRIVVVTLLAIGLSNNSPEIHMLSISKTVYVKLDEARVCNWNFSNLFEYYARRTYGFLFQRIPYNVPTFLFFEYVNTALTMVWTVQDVVIIMISAAISRYFTCINARVEIHATVQVQERCTFWTEILSDYTEVCKLLEEVLAIVSPLLVLSCGTNLYLICYQLFHLLEAEKTVIMVVFTYFSLFFVILRTFLTMYYCSHVQEVAREPLKLCFRIPTSHWCDELERFHHFIRNSSIVVSAMGLFKLTKRTMLTMLGAVITYELVMLHFAQTTANQGIVPKCSSLEFSFEPKEENSA</sequence>
<dbReference type="GO" id="GO:0005886">
    <property type="term" value="C:plasma membrane"/>
    <property type="evidence" value="ECO:0007669"/>
    <property type="project" value="UniProtKB-SubCell"/>
</dbReference>
<dbReference type="PIRSF" id="PIRSF038981">
    <property type="entry name" value="GRP"/>
    <property type="match status" value="1"/>
</dbReference>